<evidence type="ECO:0000256" key="5">
    <source>
        <dbReference type="PIRNR" id="PIRNR036492"/>
    </source>
</evidence>
<dbReference type="Pfam" id="PF00171">
    <property type="entry name" value="Aldedh"/>
    <property type="match status" value="1"/>
</dbReference>
<comment type="catalytic activity">
    <reaction evidence="4">
        <text>an aldehyde + NAD(+) + H2O = a carboxylate + NADH + 2 H(+)</text>
        <dbReference type="Rhea" id="RHEA:16185"/>
        <dbReference type="ChEBI" id="CHEBI:15377"/>
        <dbReference type="ChEBI" id="CHEBI:15378"/>
        <dbReference type="ChEBI" id="CHEBI:17478"/>
        <dbReference type="ChEBI" id="CHEBI:29067"/>
        <dbReference type="ChEBI" id="CHEBI:57540"/>
        <dbReference type="ChEBI" id="CHEBI:57945"/>
        <dbReference type="EC" id="1.2.1.3"/>
    </reaction>
</comment>
<keyword evidence="12" id="KW-1185">Reference proteome</keyword>
<evidence type="ECO:0000256" key="7">
    <source>
        <dbReference type="PROSITE-ProRule" id="PRU10007"/>
    </source>
</evidence>
<comment type="similarity">
    <text evidence="1 5 8">Belongs to the aldehyde dehydrogenase family.</text>
</comment>
<dbReference type="CDD" id="cd07087">
    <property type="entry name" value="ALDH_F3-13-14_CALDH-like"/>
    <property type="match status" value="1"/>
</dbReference>
<dbReference type="InterPro" id="IPR012394">
    <property type="entry name" value="Aldehyde_DH_NAD(P)"/>
</dbReference>
<evidence type="ECO:0000256" key="1">
    <source>
        <dbReference type="ARBA" id="ARBA00009986"/>
    </source>
</evidence>
<evidence type="ECO:0000256" key="8">
    <source>
        <dbReference type="RuleBase" id="RU003345"/>
    </source>
</evidence>
<dbReference type="PANTHER" id="PTHR43570">
    <property type="entry name" value="ALDEHYDE DEHYDROGENASE"/>
    <property type="match status" value="1"/>
</dbReference>
<dbReference type="InterPro" id="IPR016160">
    <property type="entry name" value="Ald_DH_CS_CYS"/>
</dbReference>
<keyword evidence="2 5" id="KW-0560">Oxidoreductase</keyword>
<dbReference type="InterPro" id="IPR015590">
    <property type="entry name" value="Aldehyde_DH_dom"/>
</dbReference>
<evidence type="ECO:0000256" key="4">
    <source>
        <dbReference type="ARBA" id="ARBA00049194"/>
    </source>
</evidence>
<dbReference type="PIRSF" id="PIRSF036492">
    <property type="entry name" value="ALDH"/>
    <property type="match status" value="1"/>
</dbReference>
<evidence type="ECO:0000256" key="2">
    <source>
        <dbReference type="ARBA" id="ARBA00023002"/>
    </source>
</evidence>
<dbReference type="AlphaFoldDB" id="A0A8S1J0H4"/>
<evidence type="ECO:0000256" key="9">
    <source>
        <dbReference type="SAM" id="MobiDB-lite"/>
    </source>
</evidence>
<dbReference type="InterPro" id="IPR016163">
    <property type="entry name" value="Ald_DH_C"/>
</dbReference>
<sequence length="475" mass="51787">MSTTQESAPAATPSAQPTATQDIPGIVQRARERFNEDVTRPLAWRDAQLAGLAEFVTKEADAIQEALRDDLRKADFESYMAEIWPLTIEVADARKNLKRWTSPRKVKTPSVLKPASGVLRPDPLGVVLIVSPWNYPMNLVLAPLVGAIAAGNCAVLKPSELAPATSRLLAERLSNYVDGECFPVVEGAVPETTALLDQRFDHICYTGGARVARIVMAAAAKHLTPTTLELGGKSPCIVHDSAKLGVTAKRIAWGKFMNCGQTCVAPDYILVSESCHDALVKELKSTIDEFYGSDVQQSPDYPRIVNEAHFDRVAALIDPDKVAHGGQTDRSDRFIAPTLMTDVTADDAVMQDEIFGPVLPIIKIRDVDEAIRMVNSREKPLALYLFAEDKGVEEQVLSRTTAGGVTVNHTILHLSNGNMPFGGVGESGMGAYHGKWGFDTFSHLKPVLKKATWIDPPITYPPYTSWKSKLLSLFG</sequence>
<evidence type="ECO:0000256" key="6">
    <source>
        <dbReference type="PIRSR" id="PIRSR036492-1"/>
    </source>
</evidence>
<evidence type="ECO:0000313" key="12">
    <source>
        <dbReference type="Proteomes" id="UP000708148"/>
    </source>
</evidence>
<dbReference type="InterPro" id="IPR016162">
    <property type="entry name" value="Ald_DH_N"/>
</dbReference>
<dbReference type="GO" id="GO:0005737">
    <property type="term" value="C:cytoplasm"/>
    <property type="evidence" value="ECO:0007669"/>
    <property type="project" value="TreeGrafter"/>
</dbReference>
<dbReference type="SUPFAM" id="SSF53720">
    <property type="entry name" value="ALDH-like"/>
    <property type="match status" value="1"/>
</dbReference>
<organism evidence="11 12">
    <name type="scientific">Ostreobium quekettii</name>
    <dbReference type="NCBI Taxonomy" id="121088"/>
    <lineage>
        <taxon>Eukaryota</taxon>
        <taxon>Viridiplantae</taxon>
        <taxon>Chlorophyta</taxon>
        <taxon>core chlorophytes</taxon>
        <taxon>Ulvophyceae</taxon>
        <taxon>TCBD clade</taxon>
        <taxon>Bryopsidales</taxon>
        <taxon>Ostreobineae</taxon>
        <taxon>Ostreobiaceae</taxon>
        <taxon>Ostreobium</taxon>
    </lineage>
</organism>
<feature type="region of interest" description="Disordered" evidence="9">
    <location>
        <begin position="1"/>
        <end position="23"/>
    </location>
</feature>
<keyword evidence="3" id="KW-0520">NAD</keyword>
<name>A0A8S1J0H4_9CHLO</name>
<dbReference type="Gene3D" id="3.40.309.10">
    <property type="entry name" value="Aldehyde Dehydrogenase, Chain A, domain 2"/>
    <property type="match status" value="1"/>
</dbReference>
<feature type="active site" evidence="6">
    <location>
        <position position="263"/>
    </location>
</feature>
<dbReference type="GO" id="GO:0004029">
    <property type="term" value="F:aldehyde dehydrogenase (NAD+) activity"/>
    <property type="evidence" value="ECO:0007669"/>
    <property type="project" value="UniProtKB-EC"/>
</dbReference>
<dbReference type="PROSITE" id="PS00070">
    <property type="entry name" value="ALDEHYDE_DEHYDR_CYS"/>
    <property type="match status" value="1"/>
</dbReference>
<evidence type="ECO:0000313" key="11">
    <source>
        <dbReference type="EMBL" id="CAD7700948.1"/>
    </source>
</evidence>
<reference evidence="11" key="1">
    <citation type="submission" date="2020-12" db="EMBL/GenBank/DDBJ databases">
        <authorList>
            <person name="Iha C."/>
        </authorList>
    </citation>
    <scope>NUCLEOTIDE SEQUENCE</scope>
</reference>
<feature type="active site" evidence="6 7">
    <location>
        <position position="229"/>
    </location>
</feature>
<evidence type="ECO:0000256" key="3">
    <source>
        <dbReference type="ARBA" id="ARBA00023027"/>
    </source>
</evidence>
<accession>A0A8S1J0H4</accession>
<protein>
    <recommendedName>
        <fullName evidence="5">Aldehyde dehydrogenase</fullName>
    </recommendedName>
</protein>
<dbReference type="Gene3D" id="3.40.605.10">
    <property type="entry name" value="Aldehyde Dehydrogenase, Chain A, domain 1"/>
    <property type="match status" value="1"/>
</dbReference>
<dbReference type="InterPro" id="IPR016161">
    <property type="entry name" value="Ald_DH/histidinol_DH"/>
</dbReference>
<evidence type="ECO:0000259" key="10">
    <source>
        <dbReference type="Pfam" id="PF00171"/>
    </source>
</evidence>
<dbReference type="GO" id="GO:0006081">
    <property type="term" value="P:aldehyde metabolic process"/>
    <property type="evidence" value="ECO:0007669"/>
    <property type="project" value="InterPro"/>
</dbReference>
<dbReference type="FunFam" id="3.40.605.10:FF:000004">
    <property type="entry name" value="Aldehyde dehydrogenase"/>
    <property type="match status" value="1"/>
</dbReference>
<feature type="compositionally biased region" description="Low complexity" evidence="9">
    <location>
        <begin position="1"/>
        <end position="21"/>
    </location>
</feature>
<dbReference type="InterPro" id="IPR029510">
    <property type="entry name" value="Ald_DH_CS_GLU"/>
</dbReference>
<dbReference type="EMBL" id="CAJHUC010001393">
    <property type="protein sequence ID" value="CAD7700948.1"/>
    <property type="molecule type" value="Genomic_DNA"/>
</dbReference>
<dbReference type="FunFam" id="3.40.309.10:FF:000003">
    <property type="entry name" value="Aldehyde dehydrogenase"/>
    <property type="match status" value="1"/>
</dbReference>
<gene>
    <name evidence="11" type="ORF">OSTQU699_LOCUS6307</name>
</gene>
<feature type="domain" description="Aldehyde dehydrogenase" evidence="10">
    <location>
        <begin position="19"/>
        <end position="446"/>
    </location>
</feature>
<dbReference type="PROSITE" id="PS00687">
    <property type="entry name" value="ALDEHYDE_DEHYDR_GLU"/>
    <property type="match status" value="1"/>
</dbReference>
<proteinExistence type="inferred from homology"/>
<dbReference type="Proteomes" id="UP000708148">
    <property type="component" value="Unassembled WGS sequence"/>
</dbReference>
<comment type="caution">
    <text evidence="11">The sequence shown here is derived from an EMBL/GenBank/DDBJ whole genome shotgun (WGS) entry which is preliminary data.</text>
</comment>
<dbReference type="PANTHER" id="PTHR43570:SF16">
    <property type="entry name" value="ALDEHYDE DEHYDROGENASE TYPE III, ISOFORM Q"/>
    <property type="match status" value="1"/>
</dbReference>
<dbReference type="OrthoDB" id="440325at2759"/>